<reference evidence="10 11" key="1">
    <citation type="submission" date="2018-07" db="EMBL/GenBank/DDBJ databases">
        <title>Parabacteroides acidifaciens nov. sp., isolated from human feces.</title>
        <authorList>
            <person name="Wang Y.J."/>
        </authorList>
    </citation>
    <scope>NUCLEOTIDE SEQUENCE [LARGE SCALE GENOMIC DNA]</scope>
    <source>
        <strain evidence="10 11">426-9</strain>
    </source>
</reference>
<dbReference type="PANTHER" id="PTHR43711:SF31">
    <property type="entry name" value="HISTIDINE KINASE"/>
    <property type="match status" value="1"/>
</dbReference>
<keyword evidence="3" id="KW-0597">Phosphoprotein</keyword>
<comment type="catalytic activity">
    <reaction evidence="1">
        <text>ATP + protein L-histidine = ADP + protein N-phospho-L-histidine.</text>
        <dbReference type="EC" id="2.7.13.3"/>
    </reaction>
</comment>
<evidence type="ECO:0000256" key="5">
    <source>
        <dbReference type="ARBA" id="ARBA00022777"/>
    </source>
</evidence>
<dbReference type="Pfam" id="PF00512">
    <property type="entry name" value="HisKA"/>
    <property type="match status" value="1"/>
</dbReference>
<organism evidence="10 11">
    <name type="scientific">Parabacteroides acidifaciens</name>
    <dbReference type="NCBI Taxonomy" id="2290935"/>
    <lineage>
        <taxon>Bacteria</taxon>
        <taxon>Pseudomonadati</taxon>
        <taxon>Bacteroidota</taxon>
        <taxon>Bacteroidia</taxon>
        <taxon>Bacteroidales</taxon>
        <taxon>Tannerellaceae</taxon>
        <taxon>Parabacteroides</taxon>
    </lineage>
</organism>
<name>A0A3D8HHR7_9BACT</name>
<dbReference type="Pfam" id="PF02518">
    <property type="entry name" value="HATPase_c"/>
    <property type="match status" value="1"/>
</dbReference>
<dbReference type="InterPro" id="IPR003594">
    <property type="entry name" value="HATPase_dom"/>
</dbReference>
<dbReference type="CDD" id="cd00075">
    <property type="entry name" value="HATPase"/>
    <property type="match status" value="1"/>
</dbReference>
<dbReference type="Gene3D" id="1.10.287.130">
    <property type="match status" value="1"/>
</dbReference>
<dbReference type="PRINTS" id="PR00344">
    <property type="entry name" value="BCTRLSENSOR"/>
</dbReference>
<evidence type="ECO:0000313" key="12">
    <source>
        <dbReference type="Proteomes" id="UP000629596"/>
    </source>
</evidence>
<dbReference type="SUPFAM" id="SSF55874">
    <property type="entry name" value="ATPase domain of HSP90 chaperone/DNA topoisomerase II/histidine kinase"/>
    <property type="match status" value="1"/>
</dbReference>
<evidence type="ECO:0000313" key="10">
    <source>
        <dbReference type="EMBL" id="RDU50232.1"/>
    </source>
</evidence>
<keyword evidence="7" id="KW-1133">Transmembrane helix</keyword>
<dbReference type="PROSITE" id="PS50109">
    <property type="entry name" value="HIS_KIN"/>
    <property type="match status" value="1"/>
</dbReference>
<keyword evidence="6" id="KW-0902">Two-component regulatory system</keyword>
<evidence type="ECO:0000256" key="6">
    <source>
        <dbReference type="ARBA" id="ARBA00023012"/>
    </source>
</evidence>
<dbReference type="EC" id="2.7.13.3" evidence="2"/>
<dbReference type="SUPFAM" id="SSF47384">
    <property type="entry name" value="Homodimeric domain of signal transducing histidine kinase"/>
    <property type="match status" value="1"/>
</dbReference>
<dbReference type="CDD" id="cd00082">
    <property type="entry name" value="HisKA"/>
    <property type="match status" value="1"/>
</dbReference>
<gene>
    <name evidence="10" type="ORF">DWU89_05600</name>
    <name evidence="9" type="ORF">H8784_05485</name>
</gene>
<keyword evidence="4" id="KW-0808">Transferase</keyword>
<evidence type="ECO:0000256" key="1">
    <source>
        <dbReference type="ARBA" id="ARBA00000085"/>
    </source>
</evidence>
<dbReference type="GO" id="GO:0000155">
    <property type="term" value="F:phosphorelay sensor kinase activity"/>
    <property type="evidence" value="ECO:0007669"/>
    <property type="project" value="InterPro"/>
</dbReference>
<evidence type="ECO:0000259" key="8">
    <source>
        <dbReference type="PROSITE" id="PS50109"/>
    </source>
</evidence>
<dbReference type="InterPro" id="IPR005467">
    <property type="entry name" value="His_kinase_dom"/>
</dbReference>
<dbReference type="AlphaFoldDB" id="A0A3D8HHR7"/>
<evidence type="ECO:0000313" key="9">
    <source>
        <dbReference type="EMBL" id="MBC8601173.1"/>
    </source>
</evidence>
<dbReference type="InterPro" id="IPR050736">
    <property type="entry name" value="Sensor_HK_Regulatory"/>
</dbReference>
<proteinExistence type="predicted"/>
<keyword evidence="12" id="KW-1185">Reference proteome</keyword>
<dbReference type="InterPro" id="IPR004358">
    <property type="entry name" value="Sig_transdc_His_kin-like_C"/>
</dbReference>
<evidence type="ECO:0000256" key="7">
    <source>
        <dbReference type="SAM" id="Phobius"/>
    </source>
</evidence>
<dbReference type="Gene3D" id="3.30.565.10">
    <property type="entry name" value="Histidine kinase-like ATPase, C-terminal domain"/>
    <property type="match status" value="1"/>
</dbReference>
<protein>
    <recommendedName>
        <fullName evidence="2">histidine kinase</fullName>
        <ecNumber evidence="2">2.7.13.3</ecNumber>
    </recommendedName>
</protein>
<evidence type="ECO:0000256" key="2">
    <source>
        <dbReference type="ARBA" id="ARBA00012438"/>
    </source>
</evidence>
<dbReference type="SMART" id="SM00387">
    <property type="entry name" value="HATPase_c"/>
    <property type="match status" value="1"/>
</dbReference>
<keyword evidence="5 10" id="KW-0418">Kinase</keyword>
<dbReference type="InterPro" id="IPR036890">
    <property type="entry name" value="HATPase_C_sf"/>
</dbReference>
<dbReference type="InterPro" id="IPR036097">
    <property type="entry name" value="HisK_dim/P_sf"/>
</dbReference>
<dbReference type="FunFam" id="3.30.565.10:FF:000006">
    <property type="entry name" value="Sensor histidine kinase WalK"/>
    <property type="match status" value="1"/>
</dbReference>
<dbReference type="PANTHER" id="PTHR43711">
    <property type="entry name" value="TWO-COMPONENT HISTIDINE KINASE"/>
    <property type="match status" value="1"/>
</dbReference>
<dbReference type="EMBL" id="JACRTI010000008">
    <property type="protein sequence ID" value="MBC8601173.1"/>
    <property type="molecule type" value="Genomic_DNA"/>
</dbReference>
<evidence type="ECO:0000313" key="11">
    <source>
        <dbReference type="Proteomes" id="UP000256321"/>
    </source>
</evidence>
<dbReference type="RefSeq" id="WP_115498654.1">
    <property type="nucleotide sequence ID" value="NZ_JACRTI010000008.1"/>
</dbReference>
<reference evidence="9 12" key="2">
    <citation type="submission" date="2020-08" db="EMBL/GenBank/DDBJ databases">
        <title>Genome public.</title>
        <authorList>
            <person name="Liu C."/>
            <person name="Sun Q."/>
        </authorList>
    </citation>
    <scope>NUCLEOTIDE SEQUENCE [LARGE SCALE GENOMIC DNA]</scope>
    <source>
        <strain evidence="9 12">426_9</strain>
    </source>
</reference>
<dbReference type="Proteomes" id="UP000256321">
    <property type="component" value="Unassembled WGS sequence"/>
</dbReference>
<dbReference type="Proteomes" id="UP000629596">
    <property type="component" value="Unassembled WGS sequence"/>
</dbReference>
<dbReference type="InterPro" id="IPR003661">
    <property type="entry name" value="HisK_dim/P_dom"/>
</dbReference>
<sequence length="479" mass="55042">MKTRLRFKIIATLICLSLAGLLISQGYWLKGLYVSNKKNTWDKIEEAMRMADYMEIFLRLDSLSKNDFHGEISPQFSFSQDTAWEKKKESISLDKIMESSPGYTIQYMEAAKTLNEYLQMIGTLERNVQILMHQQIDSLLPINYAQFNTLLKDGLQEREIAAPYRLRVIRQEAKDSVLYTYTETSRKEGSWKNAVRFTHIIEPGEYYYDLEIQSPDQIVFRQMAGILISSFLLFVIILIAFVYLLYTILRQKTVEELKTDFTNNMTHELKTPISVAFAANDVLLNYSDTINEKQRKYLNIVREQLNHLSGLVEQILTLSVENRSTFRLHPESVQVADVLTPLIEQFKLKADKPVSIISEIPDRMAVTADRTHLYNMLSNLIGNAIKYSGEKPCRIRIKSALSSKEATLSVTDEGIGISEANQKRVFDKFYRVPNGNLHDVKGFGLGLYYVRDMMAKHNGTVTVKSQPGKGSMFTLHFKN</sequence>
<dbReference type="SMART" id="SM00388">
    <property type="entry name" value="HisKA"/>
    <property type="match status" value="1"/>
</dbReference>
<feature type="transmembrane region" description="Helical" evidence="7">
    <location>
        <begin position="223"/>
        <end position="246"/>
    </location>
</feature>
<keyword evidence="7" id="KW-0472">Membrane</keyword>
<dbReference type="EMBL" id="QREV01000008">
    <property type="protein sequence ID" value="RDU50232.1"/>
    <property type="molecule type" value="Genomic_DNA"/>
</dbReference>
<comment type="caution">
    <text evidence="10">The sequence shown here is derived from an EMBL/GenBank/DDBJ whole genome shotgun (WGS) entry which is preliminary data.</text>
</comment>
<accession>A0A3D8HHR7</accession>
<evidence type="ECO:0000256" key="4">
    <source>
        <dbReference type="ARBA" id="ARBA00022679"/>
    </source>
</evidence>
<evidence type="ECO:0000256" key="3">
    <source>
        <dbReference type="ARBA" id="ARBA00022553"/>
    </source>
</evidence>
<keyword evidence="7" id="KW-0812">Transmembrane</keyword>
<feature type="domain" description="Histidine kinase" evidence="8">
    <location>
        <begin position="264"/>
        <end position="479"/>
    </location>
</feature>